<feature type="signal peptide" evidence="1">
    <location>
        <begin position="1"/>
        <end position="28"/>
    </location>
</feature>
<protein>
    <submittedName>
        <fullName evidence="3">Oxidoreductase</fullName>
    </submittedName>
</protein>
<proteinExistence type="predicted"/>
<name>A0A4D7B031_9HYPH</name>
<dbReference type="RefSeq" id="WP_136962442.1">
    <property type="nucleotide sequence ID" value="NZ_CP039690.1"/>
</dbReference>
<dbReference type="EMBL" id="CP039690">
    <property type="protein sequence ID" value="QCI67004.1"/>
    <property type="molecule type" value="Genomic_DNA"/>
</dbReference>
<dbReference type="SUPFAM" id="SSF56524">
    <property type="entry name" value="Oxidoreductase molybdopterin-binding domain"/>
    <property type="match status" value="1"/>
</dbReference>
<reference evidence="3 4" key="1">
    <citation type="submission" date="2019-04" db="EMBL/GenBank/DDBJ databases">
        <title>Phreatobacter aquaticus sp. nov.</title>
        <authorList>
            <person name="Choi A."/>
        </authorList>
    </citation>
    <scope>NUCLEOTIDE SEQUENCE [LARGE SCALE GENOMIC DNA]</scope>
    <source>
        <strain evidence="3 4">KCTC 52518</strain>
    </source>
</reference>
<accession>A0A4D7B031</accession>
<dbReference type="Gene3D" id="3.90.420.10">
    <property type="entry name" value="Oxidoreductase, molybdopterin-binding domain"/>
    <property type="match status" value="1"/>
</dbReference>
<dbReference type="InterPro" id="IPR036374">
    <property type="entry name" value="OxRdtase_Mopterin-bd_sf"/>
</dbReference>
<evidence type="ECO:0000313" key="4">
    <source>
        <dbReference type="Proteomes" id="UP000298781"/>
    </source>
</evidence>
<dbReference type="Proteomes" id="UP000298781">
    <property type="component" value="Chromosome"/>
</dbReference>
<evidence type="ECO:0000259" key="2">
    <source>
        <dbReference type="Pfam" id="PF00174"/>
    </source>
</evidence>
<dbReference type="Pfam" id="PF00174">
    <property type="entry name" value="Oxidored_molyb"/>
    <property type="match status" value="1"/>
</dbReference>
<keyword evidence="4" id="KW-1185">Reference proteome</keyword>
<dbReference type="AlphaFoldDB" id="A0A4D7B031"/>
<dbReference type="KEGG" id="pstg:E8M01_23810"/>
<evidence type="ECO:0000256" key="1">
    <source>
        <dbReference type="SAM" id="SignalP"/>
    </source>
</evidence>
<feature type="domain" description="Oxidoreductase molybdopterin-binding" evidence="2">
    <location>
        <begin position="72"/>
        <end position="148"/>
    </location>
</feature>
<keyword evidence="1" id="KW-0732">Signal</keyword>
<sequence length="174" mass="19218">MPVNNIRRSFSLGAIAAAGLLICGRASAQGLATPAERVMLTISGKISVTNVGNTAQFDRAMLEAMGLVSFETSTPWHSGPQKFEGVSIDKLLKSVGASGDRIQAIALNDYTTEIPIEDFTRYNVILALKRNNEYMPVRDKGPLFIVYPYDSDPELRSQKYYSRSAWQLSQIIVR</sequence>
<feature type="chain" id="PRO_5020377617" evidence="1">
    <location>
        <begin position="29"/>
        <end position="174"/>
    </location>
</feature>
<evidence type="ECO:0000313" key="3">
    <source>
        <dbReference type="EMBL" id="QCI67004.1"/>
    </source>
</evidence>
<dbReference type="OrthoDB" id="9798763at2"/>
<organism evidence="3 4">
    <name type="scientific">Phreatobacter stygius</name>
    <dbReference type="NCBI Taxonomy" id="1940610"/>
    <lineage>
        <taxon>Bacteria</taxon>
        <taxon>Pseudomonadati</taxon>
        <taxon>Pseudomonadota</taxon>
        <taxon>Alphaproteobacteria</taxon>
        <taxon>Hyphomicrobiales</taxon>
        <taxon>Phreatobacteraceae</taxon>
        <taxon>Phreatobacter</taxon>
    </lineage>
</organism>
<gene>
    <name evidence="3" type="ORF">E8M01_23810</name>
</gene>
<dbReference type="InterPro" id="IPR000572">
    <property type="entry name" value="OxRdtase_Mopterin-bd_dom"/>
</dbReference>